<organism evidence="2">
    <name type="scientific">Kwoniella pini CBS 10737</name>
    <dbReference type="NCBI Taxonomy" id="1296096"/>
    <lineage>
        <taxon>Eukaryota</taxon>
        <taxon>Fungi</taxon>
        <taxon>Dikarya</taxon>
        <taxon>Basidiomycota</taxon>
        <taxon>Agaricomycotina</taxon>
        <taxon>Tremellomycetes</taxon>
        <taxon>Tremellales</taxon>
        <taxon>Cryptococcaceae</taxon>
        <taxon>Kwoniella</taxon>
    </lineage>
</organism>
<dbReference type="OrthoDB" id="2595795at2759"/>
<protein>
    <submittedName>
        <fullName evidence="2">Uncharacterized protein</fullName>
    </submittedName>
</protein>
<dbReference type="EMBL" id="KI894010">
    <property type="protein sequence ID" value="OCF50500.1"/>
    <property type="molecule type" value="Genomic_DNA"/>
</dbReference>
<dbReference type="RefSeq" id="XP_019011719.1">
    <property type="nucleotide sequence ID" value="XM_019155565.1"/>
</dbReference>
<feature type="region of interest" description="Disordered" evidence="1">
    <location>
        <begin position="1"/>
        <end position="20"/>
    </location>
</feature>
<dbReference type="EMBL" id="CP144525">
    <property type="protein sequence ID" value="WWC71313.1"/>
    <property type="molecule type" value="Genomic_DNA"/>
</dbReference>
<dbReference type="KEGG" id="kpin:30172193"/>
<reference evidence="2" key="1">
    <citation type="submission" date="2013-07" db="EMBL/GenBank/DDBJ databases">
        <title>The Genome Sequence of Cryptococcus pinus CBS10737.</title>
        <authorList>
            <consortium name="The Broad Institute Genome Sequencing Platform"/>
            <person name="Cuomo C."/>
            <person name="Litvintseva A."/>
            <person name="Chen Y."/>
            <person name="Heitman J."/>
            <person name="Sun S."/>
            <person name="Springer D."/>
            <person name="Dromer F."/>
            <person name="Young S.K."/>
            <person name="Zeng Q."/>
            <person name="Gargeya S."/>
            <person name="Fitzgerald M."/>
            <person name="Abouelleil A."/>
            <person name="Alvarado L."/>
            <person name="Berlin A.M."/>
            <person name="Chapman S.B."/>
            <person name="Dewar J."/>
            <person name="Goldberg J."/>
            <person name="Griggs A."/>
            <person name="Gujja S."/>
            <person name="Hansen M."/>
            <person name="Howarth C."/>
            <person name="Imamovic A."/>
            <person name="Larimer J."/>
            <person name="McCowan C."/>
            <person name="Murphy C."/>
            <person name="Pearson M."/>
            <person name="Priest M."/>
            <person name="Roberts A."/>
            <person name="Saif S."/>
            <person name="Shea T."/>
            <person name="Sykes S."/>
            <person name="Wortman J."/>
            <person name="Nusbaum C."/>
            <person name="Birren B."/>
        </authorList>
    </citation>
    <scope>NUCLEOTIDE SEQUENCE [LARGE SCALE GENOMIC DNA]</scope>
    <source>
        <strain evidence="2">CBS 10737</strain>
    </source>
</reference>
<evidence type="ECO:0000256" key="1">
    <source>
        <dbReference type="SAM" id="MobiDB-lite"/>
    </source>
</evidence>
<proteinExistence type="predicted"/>
<evidence type="ECO:0000313" key="3">
    <source>
        <dbReference type="EMBL" id="WWC71313.1"/>
    </source>
</evidence>
<reference evidence="3" key="4">
    <citation type="submission" date="2024-02" db="EMBL/GenBank/DDBJ databases">
        <title>Comparative genomics of Cryptococcus and Kwoniella reveals pathogenesis evolution and contrasting modes of karyotype evolution via chromosome fusion or intercentromeric recombination.</title>
        <authorList>
            <person name="Coelho M.A."/>
            <person name="David-Palma M."/>
            <person name="Shea T."/>
            <person name="Bowers K."/>
            <person name="McGinley-Smith S."/>
            <person name="Mohammad A.W."/>
            <person name="Gnirke A."/>
            <person name="Yurkov A.M."/>
            <person name="Nowrousian M."/>
            <person name="Sun S."/>
            <person name="Cuomo C.A."/>
            <person name="Heitman J."/>
        </authorList>
    </citation>
    <scope>NUCLEOTIDE SEQUENCE</scope>
    <source>
        <strain evidence="3">CBS 10737</strain>
    </source>
</reference>
<name>A0A1B9I4R2_9TREE</name>
<reference evidence="2" key="3">
    <citation type="submission" date="2016-07" db="EMBL/GenBank/DDBJ databases">
        <title>Evolution of pathogenesis and genome organization in the Tremellales.</title>
        <authorList>
            <person name="Cuomo C."/>
            <person name="Litvintseva A."/>
            <person name="Heitman J."/>
            <person name="Chen Y."/>
            <person name="Sun S."/>
            <person name="Springer D."/>
            <person name="Dromer F."/>
            <person name="Young S."/>
            <person name="Zeng Q."/>
            <person name="Chapman S."/>
            <person name="Gujja S."/>
            <person name="Saif S."/>
            <person name="Birren B."/>
        </authorList>
    </citation>
    <scope>NUCLEOTIDE SEQUENCE</scope>
    <source>
        <strain evidence="2">CBS 10737</strain>
    </source>
</reference>
<dbReference type="Proteomes" id="UP000094020">
    <property type="component" value="Chromosome 7"/>
</dbReference>
<sequence length="271" mass="30017">MKETNVRFLPPHKTNSNISLYDHPTIENRTKQPISPPPNGFKKRPLNSYLLSKKSLKIMNNNDNNKNNNGKINDDGKYWNDYYSTPYPINNFNKLPKPHNGTKLYSTKWKNENENKNKNKKQFKNDQAFYGNPMMSYGMMYPSMMGGMGGMGGMGMNPMSMGYGMGGGMGGGMGMMGYGMPRYGGGYGYGGYGGYPGMVDPMMGQYGAPPAANFVDDFEDAHRIEHAYRQSAPDAYGMGMGMMGGGMGINTMPGSQLLMYGRGMPYNGWYA</sequence>
<dbReference type="AlphaFoldDB" id="A0A1B9I4R2"/>
<keyword evidence="4" id="KW-1185">Reference proteome</keyword>
<gene>
    <name evidence="2" type="ORF">I206_03824</name>
    <name evidence="3" type="ORF">I206_105267</name>
</gene>
<reference evidence="3" key="2">
    <citation type="submission" date="2013-07" db="EMBL/GenBank/DDBJ databases">
        <authorList>
            <consortium name="The Broad Institute Genome Sequencing Platform"/>
            <person name="Cuomo C."/>
            <person name="Litvintseva A."/>
            <person name="Chen Y."/>
            <person name="Heitman J."/>
            <person name="Sun S."/>
            <person name="Springer D."/>
            <person name="Dromer F."/>
            <person name="Young S.K."/>
            <person name="Zeng Q."/>
            <person name="Gargeya S."/>
            <person name="Fitzgerald M."/>
            <person name="Abouelleil A."/>
            <person name="Alvarado L."/>
            <person name="Berlin A.M."/>
            <person name="Chapman S.B."/>
            <person name="Dewar J."/>
            <person name="Goldberg J."/>
            <person name="Griggs A."/>
            <person name="Gujja S."/>
            <person name="Hansen M."/>
            <person name="Howarth C."/>
            <person name="Imamovic A."/>
            <person name="Larimer J."/>
            <person name="McCowan C."/>
            <person name="Murphy C."/>
            <person name="Pearson M."/>
            <person name="Priest M."/>
            <person name="Roberts A."/>
            <person name="Saif S."/>
            <person name="Shea T."/>
            <person name="Sykes S."/>
            <person name="Wortman J."/>
            <person name="Nusbaum C."/>
            <person name="Birren B."/>
        </authorList>
    </citation>
    <scope>NUCLEOTIDE SEQUENCE</scope>
    <source>
        <strain evidence="3">CBS 10737</strain>
    </source>
</reference>
<evidence type="ECO:0000313" key="2">
    <source>
        <dbReference type="EMBL" id="OCF50500.1"/>
    </source>
</evidence>
<accession>A0A1B9I4R2</accession>
<dbReference type="GeneID" id="30172193"/>
<evidence type="ECO:0000313" key="4">
    <source>
        <dbReference type="Proteomes" id="UP000094020"/>
    </source>
</evidence>